<keyword evidence="1" id="KW-1133">Transmembrane helix</keyword>
<organism evidence="2">
    <name type="scientific">Rhizophora mucronata</name>
    <name type="common">Asiatic mangrove</name>
    <dbReference type="NCBI Taxonomy" id="61149"/>
    <lineage>
        <taxon>Eukaryota</taxon>
        <taxon>Viridiplantae</taxon>
        <taxon>Streptophyta</taxon>
        <taxon>Embryophyta</taxon>
        <taxon>Tracheophyta</taxon>
        <taxon>Spermatophyta</taxon>
        <taxon>Magnoliopsida</taxon>
        <taxon>eudicotyledons</taxon>
        <taxon>Gunneridae</taxon>
        <taxon>Pentapetalae</taxon>
        <taxon>rosids</taxon>
        <taxon>fabids</taxon>
        <taxon>Malpighiales</taxon>
        <taxon>Rhizophoraceae</taxon>
        <taxon>Rhizophora</taxon>
    </lineage>
</organism>
<proteinExistence type="predicted"/>
<keyword evidence="1" id="KW-0812">Transmembrane</keyword>
<accession>A0A2P2IPS2</accession>
<protein>
    <submittedName>
        <fullName evidence="2">Uncharacterized protein</fullName>
    </submittedName>
</protein>
<sequence>MRKVVNRKPNSWYLTSTVPIAVQSYAKTVGISFFADGYMMSWFCFIWRLFLPVFSWDLKLDHQSILSKYWN</sequence>
<evidence type="ECO:0000256" key="1">
    <source>
        <dbReference type="SAM" id="Phobius"/>
    </source>
</evidence>
<name>A0A2P2IPS2_RHIMU</name>
<reference evidence="2" key="1">
    <citation type="submission" date="2018-02" db="EMBL/GenBank/DDBJ databases">
        <title>Rhizophora mucronata_Transcriptome.</title>
        <authorList>
            <person name="Meera S.P."/>
            <person name="Sreeshan A."/>
            <person name="Augustine A."/>
        </authorList>
    </citation>
    <scope>NUCLEOTIDE SEQUENCE</scope>
    <source>
        <tissue evidence="2">Leaf</tissue>
    </source>
</reference>
<keyword evidence="1" id="KW-0472">Membrane</keyword>
<evidence type="ECO:0000313" key="2">
    <source>
        <dbReference type="EMBL" id="MBW83221.1"/>
    </source>
</evidence>
<dbReference type="EMBL" id="GGEC01002738">
    <property type="protein sequence ID" value="MBW83221.1"/>
    <property type="molecule type" value="Transcribed_RNA"/>
</dbReference>
<dbReference type="AlphaFoldDB" id="A0A2P2IPS2"/>
<feature type="transmembrane region" description="Helical" evidence="1">
    <location>
        <begin position="40"/>
        <end position="58"/>
    </location>
</feature>